<comment type="caution">
    <text evidence="2">The sequence shown here is derived from an EMBL/GenBank/DDBJ whole genome shotgun (WGS) entry which is preliminary data.</text>
</comment>
<dbReference type="Pfam" id="PF00561">
    <property type="entry name" value="Abhydrolase_1"/>
    <property type="match status" value="1"/>
</dbReference>
<accession>A0A928VPS5</accession>
<gene>
    <name evidence="2" type="ORF">IQ266_11570</name>
</gene>
<dbReference type="InterPro" id="IPR029058">
    <property type="entry name" value="AB_hydrolase_fold"/>
</dbReference>
<sequence>MQLLQTQAGTIRILDTGGSKQAIILVPDGPCVLEHYREIIQLLEPDFRVIGFDLPGFGFSYPSFKFDFSVSQMGETVIEVMDRLKLPFAALAFTCANGFFAMYAAQHYPDRVSHLVLGQTPSFQAMRQWDRQIIPRVLHIPYVGQLLAAGLVRQLSAKWYDKALPSRSEQKSSFVHQADQALLSGGCFCLASLVQGLNRTEDSSLQNITTPTLMIYGNRDRSHQHTDFTSVSVHVPEAKMIKFDGCGHFPDLEQPQQYIQSIKPFLRA</sequence>
<evidence type="ECO:0000313" key="2">
    <source>
        <dbReference type="EMBL" id="MBE9030370.1"/>
    </source>
</evidence>
<dbReference type="PRINTS" id="PR00111">
    <property type="entry name" value="ABHYDROLASE"/>
</dbReference>
<reference evidence="2" key="1">
    <citation type="submission" date="2020-10" db="EMBL/GenBank/DDBJ databases">
        <authorList>
            <person name="Castelo-Branco R."/>
            <person name="Eusebio N."/>
            <person name="Adriana R."/>
            <person name="Vieira A."/>
            <person name="Brugerolle De Fraissinette N."/>
            <person name="Rezende De Castro R."/>
            <person name="Schneider M.P."/>
            <person name="Vasconcelos V."/>
            <person name="Leao P.N."/>
        </authorList>
    </citation>
    <scope>NUCLEOTIDE SEQUENCE</scope>
    <source>
        <strain evidence="2">LEGE 11480</strain>
    </source>
</reference>
<proteinExistence type="predicted"/>
<name>A0A928VPS5_9CYAN</name>
<dbReference type="InterPro" id="IPR050266">
    <property type="entry name" value="AB_hydrolase_sf"/>
</dbReference>
<dbReference type="InterPro" id="IPR000073">
    <property type="entry name" value="AB_hydrolase_1"/>
</dbReference>
<evidence type="ECO:0000259" key="1">
    <source>
        <dbReference type="Pfam" id="PF00561"/>
    </source>
</evidence>
<dbReference type="Gene3D" id="3.40.50.1820">
    <property type="entry name" value="alpha/beta hydrolase"/>
    <property type="match status" value="1"/>
</dbReference>
<keyword evidence="3" id="KW-1185">Reference proteome</keyword>
<protein>
    <submittedName>
        <fullName evidence="2">Alpha/beta hydrolase</fullName>
    </submittedName>
</protein>
<dbReference type="SUPFAM" id="SSF53474">
    <property type="entry name" value="alpha/beta-Hydrolases"/>
    <property type="match status" value="1"/>
</dbReference>
<feature type="domain" description="AB hydrolase-1" evidence="1">
    <location>
        <begin position="23"/>
        <end position="250"/>
    </location>
</feature>
<dbReference type="PANTHER" id="PTHR43798">
    <property type="entry name" value="MONOACYLGLYCEROL LIPASE"/>
    <property type="match status" value="1"/>
</dbReference>
<dbReference type="AlphaFoldDB" id="A0A928VPS5"/>
<keyword evidence="2" id="KW-0378">Hydrolase</keyword>
<organism evidence="2 3">
    <name type="scientific">Romeriopsis navalis LEGE 11480</name>
    <dbReference type="NCBI Taxonomy" id="2777977"/>
    <lineage>
        <taxon>Bacteria</taxon>
        <taxon>Bacillati</taxon>
        <taxon>Cyanobacteriota</taxon>
        <taxon>Cyanophyceae</taxon>
        <taxon>Leptolyngbyales</taxon>
        <taxon>Leptolyngbyaceae</taxon>
        <taxon>Romeriopsis</taxon>
        <taxon>Romeriopsis navalis</taxon>
    </lineage>
</organism>
<evidence type="ECO:0000313" key="3">
    <source>
        <dbReference type="Proteomes" id="UP000625316"/>
    </source>
</evidence>
<dbReference type="EMBL" id="JADEXQ010000034">
    <property type="protein sequence ID" value="MBE9030370.1"/>
    <property type="molecule type" value="Genomic_DNA"/>
</dbReference>
<dbReference type="GO" id="GO:0016787">
    <property type="term" value="F:hydrolase activity"/>
    <property type="evidence" value="ECO:0007669"/>
    <property type="project" value="UniProtKB-KW"/>
</dbReference>
<dbReference type="Proteomes" id="UP000625316">
    <property type="component" value="Unassembled WGS sequence"/>
</dbReference>
<dbReference type="PRINTS" id="PR00412">
    <property type="entry name" value="EPOXHYDRLASE"/>
</dbReference>
<dbReference type="RefSeq" id="WP_264325194.1">
    <property type="nucleotide sequence ID" value="NZ_JADEXQ010000034.1"/>
</dbReference>
<dbReference type="InterPro" id="IPR000639">
    <property type="entry name" value="Epox_hydrolase-like"/>
</dbReference>